<keyword evidence="3" id="KW-1185">Reference proteome</keyword>
<reference evidence="2 3" key="1">
    <citation type="journal article" date="2015" name="J. Microbiol.">
        <title>Sphingosinicella ginsenosidimutans sp. nov., with ginsenoside converting activity.</title>
        <authorList>
            <person name="Kim J.K."/>
            <person name="Kang M.S."/>
            <person name="Park S.C."/>
            <person name="Kim K.M."/>
            <person name="Choi K."/>
            <person name="Yoon M.H."/>
            <person name="Im W.T."/>
        </authorList>
    </citation>
    <scope>NUCLEOTIDE SEQUENCE [LARGE SCALE GENOMIC DNA]</scope>
    <source>
        <strain evidence="2 3">BS-11</strain>
    </source>
</reference>
<gene>
    <name evidence="2" type="ORF">FRZ32_05125</name>
</gene>
<dbReference type="Gene3D" id="2.60.120.380">
    <property type="match status" value="2"/>
</dbReference>
<feature type="chain" id="PRO_5023131547" evidence="1">
    <location>
        <begin position="23"/>
        <end position="256"/>
    </location>
</feature>
<dbReference type="Proteomes" id="UP000321249">
    <property type="component" value="Unassembled WGS sequence"/>
</dbReference>
<evidence type="ECO:0000313" key="2">
    <source>
        <dbReference type="EMBL" id="TXC63095.1"/>
    </source>
</evidence>
<evidence type="ECO:0000256" key="1">
    <source>
        <dbReference type="SAM" id="SignalP"/>
    </source>
</evidence>
<protein>
    <submittedName>
        <fullName evidence="2">Uncharacterized protein</fullName>
    </submittedName>
</protein>
<name>A0A5C6TT82_9SPHN</name>
<keyword evidence="1" id="KW-0732">Signal</keyword>
<dbReference type="OrthoDB" id="174027at2"/>
<feature type="signal peptide" evidence="1">
    <location>
        <begin position="1"/>
        <end position="22"/>
    </location>
</feature>
<dbReference type="AlphaFoldDB" id="A0A5C6TT82"/>
<organism evidence="2 3">
    <name type="scientific">Allosphingosinicella ginsenosidimutans</name>
    <dbReference type="NCBI Taxonomy" id="1176539"/>
    <lineage>
        <taxon>Bacteria</taxon>
        <taxon>Pseudomonadati</taxon>
        <taxon>Pseudomonadota</taxon>
        <taxon>Alphaproteobacteria</taxon>
        <taxon>Sphingomonadales</taxon>
        <taxon>Sphingomonadaceae</taxon>
        <taxon>Allosphingosinicella</taxon>
    </lineage>
</organism>
<accession>A0A5C6TT82</accession>
<comment type="caution">
    <text evidence="2">The sequence shown here is derived from an EMBL/GenBank/DDBJ whole genome shotgun (WGS) entry which is preliminary data.</text>
</comment>
<proteinExistence type="predicted"/>
<evidence type="ECO:0000313" key="3">
    <source>
        <dbReference type="Proteomes" id="UP000321249"/>
    </source>
</evidence>
<dbReference type="RefSeq" id="WP_147042502.1">
    <property type="nucleotide sequence ID" value="NZ_BAABIR010000005.1"/>
</dbReference>
<sequence>MRTAISFAALAAALTFAAPAVAQTGTYRGTLAQCGDGQRLQLRAGQRYIISASADFDTVLRILRSGASDVLAQDDDGGDGTNSRLTFAPTETGTYIACVTAYASSGSGAYTLTVENAPPLPPPATRPTSTESATWQVYDGTLTSNDPTDDGAPFDDYQIQIPDGHRAIISLESAAFDTVLKVYAANERGAEPAASDDDGGGGLNSFLTFAPEHGGTFIVRATSYGSGGTGAYRLRVMTSPVPARSEPSYDDASDAE</sequence>
<dbReference type="EMBL" id="VOQQ01000001">
    <property type="protein sequence ID" value="TXC63095.1"/>
    <property type="molecule type" value="Genomic_DNA"/>
</dbReference>